<dbReference type="RefSeq" id="WP_133341786.1">
    <property type="nucleotide sequence ID" value="NZ_SMZO01000007.1"/>
</dbReference>
<evidence type="ECO:0000256" key="1">
    <source>
        <dbReference type="SAM" id="MobiDB-lite"/>
    </source>
</evidence>
<proteinExistence type="predicted"/>
<dbReference type="Gene3D" id="2.30.30.40">
    <property type="entry name" value="SH3 Domains"/>
    <property type="match status" value="1"/>
</dbReference>
<evidence type="ECO:0000313" key="2">
    <source>
        <dbReference type="EMBL" id="TDL90637.1"/>
    </source>
</evidence>
<keyword evidence="3" id="KW-1185">Reference proteome</keyword>
<comment type="caution">
    <text evidence="2">The sequence shown here is derived from an EMBL/GenBank/DDBJ whole genome shotgun (WGS) entry which is preliminary data.</text>
</comment>
<evidence type="ECO:0000313" key="3">
    <source>
        <dbReference type="Proteomes" id="UP000294562"/>
    </source>
</evidence>
<accession>A0A4R6B1T1</accession>
<gene>
    <name evidence="2" type="ORF">E2L05_04980</name>
</gene>
<organism evidence="2 3">
    <name type="scientific">Meridianimarinicoccus aquatilis</name>
    <dbReference type="NCBI Taxonomy" id="2552766"/>
    <lineage>
        <taxon>Bacteria</taxon>
        <taxon>Pseudomonadati</taxon>
        <taxon>Pseudomonadota</taxon>
        <taxon>Alphaproteobacteria</taxon>
        <taxon>Rhodobacterales</taxon>
        <taxon>Paracoccaceae</taxon>
        <taxon>Meridianimarinicoccus</taxon>
    </lineage>
</organism>
<feature type="region of interest" description="Disordered" evidence="1">
    <location>
        <begin position="134"/>
        <end position="158"/>
    </location>
</feature>
<name>A0A4R6B1T1_9RHOB</name>
<dbReference type="OrthoDB" id="7433551at2"/>
<sequence length="225" mass="23291">MGFKLTFLLLAVIFLAMYFAPEGPRRATQPSEPIVAAPAPQPDTPPLDDQVTQAEPQPSLLDPAPAPGADEADDLLSDDASQSNDGAVTLPGLDFGATGGDAADALSLSESVRNRGAEAAQNATDDLLQGLLNETPAGEQDGAPVLGDVQPTSPNPAPVTRRALVTATSVNLRAGPSTSDAVVGRVNFGVELDLTAPFRDGWASVVHPDTGQEVFMASRFLQIQP</sequence>
<evidence type="ECO:0008006" key="4">
    <source>
        <dbReference type="Google" id="ProtNLM"/>
    </source>
</evidence>
<dbReference type="EMBL" id="SMZO01000007">
    <property type="protein sequence ID" value="TDL90637.1"/>
    <property type="molecule type" value="Genomic_DNA"/>
</dbReference>
<feature type="compositionally biased region" description="Low complexity" evidence="1">
    <location>
        <begin position="58"/>
        <end position="69"/>
    </location>
</feature>
<reference evidence="2 3" key="1">
    <citation type="submission" date="2019-03" db="EMBL/GenBank/DDBJ databases">
        <title>Rhodobacteraceae bacterium SM1902, a new member of the family Rhodobacteraceae isolated from Yantai.</title>
        <authorList>
            <person name="Sun Y."/>
        </authorList>
    </citation>
    <scope>NUCLEOTIDE SEQUENCE [LARGE SCALE GENOMIC DNA]</scope>
    <source>
        <strain evidence="2 3">SM1902</strain>
    </source>
</reference>
<protein>
    <recommendedName>
        <fullName evidence="4">SH3 domain-containing protein</fullName>
    </recommendedName>
</protein>
<dbReference type="Proteomes" id="UP000294562">
    <property type="component" value="Unassembled WGS sequence"/>
</dbReference>
<feature type="region of interest" description="Disordered" evidence="1">
    <location>
        <begin position="25"/>
        <end position="92"/>
    </location>
</feature>
<dbReference type="AlphaFoldDB" id="A0A4R6B1T1"/>